<dbReference type="RefSeq" id="WP_408091586.1">
    <property type="nucleotide sequence ID" value="NZ_JBELPY010000010.1"/>
</dbReference>
<accession>A0ABW8Y4M8</accession>
<sequence length="101" mass="11871">MKETFGEYIKRLRAENGFTLTQLAAKLDLDSANLSKIENNKREFDEKRLNLLSKVFDLDLSKLRTEFYSDFIAKKLYENDCDEETLVLAEEKVAYLKSKHK</sequence>
<dbReference type="Gene3D" id="1.10.260.40">
    <property type="entry name" value="lambda repressor-like DNA-binding domains"/>
    <property type="match status" value="1"/>
</dbReference>
<evidence type="ECO:0000259" key="1">
    <source>
        <dbReference type="PROSITE" id="PS50943"/>
    </source>
</evidence>
<organism evidence="2 3">
    <name type="scientific">Chryseobacterium terrae</name>
    <dbReference type="NCBI Taxonomy" id="3163299"/>
    <lineage>
        <taxon>Bacteria</taxon>
        <taxon>Pseudomonadati</taxon>
        <taxon>Bacteroidota</taxon>
        <taxon>Flavobacteriia</taxon>
        <taxon>Flavobacteriales</taxon>
        <taxon>Weeksellaceae</taxon>
        <taxon>Chryseobacterium group</taxon>
        <taxon>Chryseobacterium</taxon>
    </lineage>
</organism>
<dbReference type="InterPro" id="IPR001387">
    <property type="entry name" value="Cro/C1-type_HTH"/>
</dbReference>
<evidence type="ECO:0000313" key="3">
    <source>
        <dbReference type="Proteomes" id="UP001629058"/>
    </source>
</evidence>
<keyword evidence="3" id="KW-1185">Reference proteome</keyword>
<dbReference type="Pfam" id="PF01381">
    <property type="entry name" value="HTH_3"/>
    <property type="match status" value="1"/>
</dbReference>
<reference evidence="2 3" key="1">
    <citation type="submission" date="2024-06" db="EMBL/GenBank/DDBJ databases">
        <authorList>
            <person name="Kaempfer P."/>
            <person name="Viver T."/>
        </authorList>
    </citation>
    <scope>NUCLEOTIDE SEQUENCE [LARGE SCALE GENOMIC DNA]</scope>
    <source>
        <strain evidence="2 3">ST-37</strain>
    </source>
</reference>
<dbReference type="InterPro" id="IPR010982">
    <property type="entry name" value="Lambda_DNA-bd_dom_sf"/>
</dbReference>
<gene>
    <name evidence="2" type="ORF">ABS765_14000</name>
</gene>
<proteinExistence type="predicted"/>
<dbReference type="EMBL" id="JBELPY010000010">
    <property type="protein sequence ID" value="MFL9835136.1"/>
    <property type="molecule type" value="Genomic_DNA"/>
</dbReference>
<dbReference type="CDD" id="cd00093">
    <property type="entry name" value="HTH_XRE"/>
    <property type="match status" value="1"/>
</dbReference>
<comment type="caution">
    <text evidence="2">The sequence shown here is derived from an EMBL/GenBank/DDBJ whole genome shotgun (WGS) entry which is preliminary data.</text>
</comment>
<dbReference type="SUPFAM" id="SSF47413">
    <property type="entry name" value="lambda repressor-like DNA-binding domains"/>
    <property type="match status" value="1"/>
</dbReference>
<dbReference type="PROSITE" id="PS50943">
    <property type="entry name" value="HTH_CROC1"/>
    <property type="match status" value="1"/>
</dbReference>
<dbReference type="Proteomes" id="UP001629058">
    <property type="component" value="Unassembled WGS sequence"/>
</dbReference>
<feature type="domain" description="HTH cro/C1-type" evidence="1">
    <location>
        <begin position="9"/>
        <end position="63"/>
    </location>
</feature>
<dbReference type="SMART" id="SM00530">
    <property type="entry name" value="HTH_XRE"/>
    <property type="match status" value="1"/>
</dbReference>
<evidence type="ECO:0000313" key="2">
    <source>
        <dbReference type="EMBL" id="MFL9835136.1"/>
    </source>
</evidence>
<protein>
    <submittedName>
        <fullName evidence="2">Helix-turn-helix transcriptional regulator</fullName>
    </submittedName>
</protein>
<name>A0ABW8Y4M8_9FLAO</name>